<dbReference type="InterPro" id="IPR023997">
    <property type="entry name" value="TonB-dep_OMP_SusC/RagA_CS"/>
</dbReference>
<feature type="chain" id="PRO_5012839976" evidence="8">
    <location>
        <begin position="24"/>
        <end position="1108"/>
    </location>
</feature>
<reference evidence="11" key="1">
    <citation type="submission" date="2017-01" db="EMBL/GenBank/DDBJ databases">
        <authorList>
            <person name="Varghese N."/>
            <person name="Submissions S."/>
        </authorList>
    </citation>
    <scope>NUCLEOTIDE SEQUENCE [LARGE SCALE GENOMIC DNA]</scope>
    <source>
        <strain evidence="11">DSM 21054</strain>
    </source>
</reference>
<dbReference type="InterPro" id="IPR023996">
    <property type="entry name" value="TonB-dep_OMP_SusC/RagA"/>
</dbReference>
<evidence type="ECO:0000256" key="1">
    <source>
        <dbReference type="ARBA" id="ARBA00004571"/>
    </source>
</evidence>
<evidence type="ECO:0000259" key="9">
    <source>
        <dbReference type="Pfam" id="PF07715"/>
    </source>
</evidence>
<evidence type="ECO:0000256" key="4">
    <source>
        <dbReference type="ARBA" id="ARBA00022692"/>
    </source>
</evidence>
<evidence type="ECO:0000313" key="10">
    <source>
        <dbReference type="EMBL" id="SIT27379.1"/>
    </source>
</evidence>
<evidence type="ECO:0000256" key="7">
    <source>
        <dbReference type="PROSITE-ProRule" id="PRU01360"/>
    </source>
</evidence>
<dbReference type="GO" id="GO:0009279">
    <property type="term" value="C:cell outer membrane"/>
    <property type="evidence" value="ECO:0007669"/>
    <property type="project" value="UniProtKB-SubCell"/>
</dbReference>
<dbReference type="InterPro" id="IPR012910">
    <property type="entry name" value="Plug_dom"/>
</dbReference>
<feature type="signal peptide" evidence="8">
    <location>
        <begin position="1"/>
        <end position="23"/>
    </location>
</feature>
<keyword evidence="4 7" id="KW-0812">Transmembrane</keyword>
<evidence type="ECO:0000256" key="2">
    <source>
        <dbReference type="ARBA" id="ARBA00022448"/>
    </source>
</evidence>
<comment type="similarity">
    <text evidence="7">Belongs to the TonB-dependent receptor family.</text>
</comment>
<keyword evidence="8" id="KW-0732">Signal</keyword>
<sequence>MKKTVRMFFLLLLCCMWSSLLTAQDKRVVTGVVRDSTGQPLVAVNYQVKGTKLKGITDESGFFKVTLPAGIPQPVLVFSAVGYRERSVQVQGKDILEVSLAIDAGNLNEVVVTGFGEKRSKRGLGYAVTQVAGEDIRRYNPINPIAGLQGMVPGMQVQSGVAGPQATTRFLIRGSASLDPYRNQPLVVIDDIVMDQDVVIPNRGGDQDFGNILKDLNPDDIESVSVLKGGAVTALYGSRAANGIIYIKTKKGFSQKGLGISFSESALWDKAYKTMDLQNEFGGGSNTKDFITGADGTLEINPANYFYNYGPPIAGQTVKDITGLTRKNVSNDVLSLFRQGFTNNANVAISGGNEKGTFRLSYSNLYSNGVTPNNNFKRNSVSFRGTQRLANKVMVDANVSYVKSDAYNPNNQGENGLLRNTAWAARNYDMDYWNTHYINEQEGGSFKDDIIGLTPVLYILYEDKLTQAENNLRGSVDIKAALTNWLEFQGNASVNYLGQNYEGHLRGRNAGFMNPEYQSSIRNVTVGRYRGNFNVTKRINELNFMLQAGAELNTSRSKYAYYKTNGAILPDVYRLSNTKDAATITEDPPNKTQLSSAFFQGSIAFKDYLTLNLYGRNDWNSTLVYNDGHGHFSYFYPGADVAWVFTDAFKAALPKAIDYGKLRVSYVSSGNGTMAYKANTGAYKANAPYVDRNGTSVTNYQYKENELPNQNLIPERSIKFETGLEFKLLHNRLGGDFTFYTQDTKNQIISFDVPATSGVPRALVNGGLVRNRGIELHLFGTPVKTRNFSWDVAFNYTRNRNTVVTLPLGAQSVRIGGGDGYDVIAKAGGEYGALTARYAYARYQAKDAGGNNISDSKNGKRVLAAASAYTSYYVRASNYADGLDKQPVLGSVNPDFLGNLRNTFNYKNFQFSVTLDAKYGGMVYSYASDFGQWVGSTKSTLPYRTKERGGLSYVNSAGAQMENGVIIDGVYQRGTSVKGLDGQTHDLSGMTMKEAYDKGWVNPTSSNSYYSNTHSWGNGIREEAIFTSSWVSVQQAFISYDLPAKIAGKFKCNGLRVSVIGNNLFYLYNSAKDHVNPVSFNDSGSGASTETSGIPYIRSYGFSLNASF</sequence>
<keyword evidence="2 7" id="KW-0813">Transport</keyword>
<dbReference type="Gene3D" id="2.40.170.20">
    <property type="entry name" value="TonB-dependent receptor, beta-barrel domain"/>
    <property type="match status" value="1"/>
</dbReference>
<dbReference type="NCBIfam" id="TIGR04057">
    <property type="entry name" value="SusC_RagA_signa"/>
    <property type="match status" value="1"/>
</dbReference>
<dbReference type="Pfam" id="PF13715">
    <property type="entry name" value="CarbopepD_reg_2"/>
    <property type="match status" value="1"/>
</dbReference>
<evidence type="ECO:0000256" key="3">
    <source>
        <dbReference type="ARBA" id="ARBA00022452"/>
    </source>
</evidence>
<keyword evidence="5 7" id="KW-0472">Membrane</keyword>
<keyword evidence="6 7" id="KW-0998">Cell outer membrane</keyword>
<comment type="subcellular location">
    <subcellularLocation>
        <location evidence="1 7">Cell outer membrane</location>
        <topology evidence="1 7">Multi-pass membrane protein</topology>
    </subcellularLocation>
</comment>
<evidence type="ECO:0000256" key="6">
    <source>
        <dbReference type="ARBA" id="ARBA00023237"/>
    </source>
</evidence>
<dbReference type="InterPro" id="IPR037066">
    <property type="entry name" value="Plug_dom_sf"/>
</dbReference>
<evidence type="ECO:0000256" key="8">
    <source>
        <dbReference type="SAM" id="SignalP"/>
    </source>
</evidence>
<keyword evidence="11" id="KW-1185">Reference proteome</keyword>
<dbReference type="STRING" id="477680.SAMN05421788_107220"/>
<proteinExistence type="inferred from homology"/>
<dbReference type="AlphaFoldDB" id="A0A1N7QX37"/>
<organism evidence="10 11">
    <name type="scientific">Filimonas lacunae</name>
    <dbReference type="NCBI Taxonomy" id="477680"/>
    <lineage>
        <taxon>Bacteria</taxon>
        <taxon>Pseudomonadati</taxon>
        <taxon>Bacteroidota</taxon>
        <taxon>Chitinophagia</taxon>
        <taxon>Chitinophagales</taxon>
        <taxon>Chitinophagaceae</taxon>
        <taxon>Filimonas</taxon>
    </lineage>
</organism>
<dbReference type="EMBL" id="FTOR01000007">
    <property type="protein sequence ID" value="SIT27379.1"/>
    <property type="molecule type" value="Genomic_DNA"/>
</dbReference>
<dbReference type="SUPFAM" id="SSF49464">
    <property type="entry name" value="Carboxypeptidase regulatory domain-like"/>
    <property type="match status" value="1"/>
</dbReference>
<protein>
    <submittedName>
        <fullName evidence="10">Iron complex outermembrane recepter protein</fullName>
    </submittedName>
</protein>
<evidence type="ECO:0000313" key="11">
    <source>
        <dbReference type="Proteomes" id="UP000186917"/>
    </source>
</evidence>
<dbReference type="InterPro" id="IPR008969">
    <property type="entry name" value="CarboxyPept-like_regulatory"/>
</dbReference>
<gene>
    <name evidence="10" type="ORF">SAMN05421788_107220</name>
</gene>
<name>A0A1N7QX37_9BACT</name>
<dbReference type="Gene3D" id="2.170.130.10">
    <property type="entry name" value="TonB-dependent receptor, plug domain"/>
    <property type="match status" value="1"/>
</dbReference>
<dbReference type="Gene3D" id="2.60.40.1120">
    <property type="entry name" value="Carboxypeptidase-like, regulatory domain"/>
    <property type="match status" value="1"/>
</dbReference>
<dbReference type="Proteomes" id="UP000186917">
    <property type="component" value="Unassembled WGS sequence"/>
</dbReference>
<dbReference type="InterPro" id="IPR039426">
    <property type="entry name" value="TonB-dep_rcpt-like"/>
</dbReference>
<dbReference type="InterPro" id="IPR036942">
    <property type="entry name" value="Beta-barrel_TonB_sf"/>
</dbReference>
<accession>A0A1N7QX37</accession>
<dbReference type="SUPFAM" id="SSF56935">
    <property type="entry name" value="Porins"/>
    <property type="match status" value="1"/>
</dbReference>
<evidence type="ECO:0000256" key="5">
    <source>
        <dbReference type="ARBA" id="ARBA00023136"/>
    </source>
</evidence>
<dbReference type="Pfam" id="PF07715">
    <property type="entry name" value="Plug"/>
    <property type="match status" value="1"/>
</dbReference>
<dbReference type="RefSeq" id="WP_197705889.1">
    <property type="nucleotide sequence ID" value="NZ_AP017422.1"/>
</dbReference>
<feature type="domain" description="TonB-dependent receptor plug" evidence="9">
    <location>
        <begin position="122"/>
        <end position="244"/>
    </location>
</feature>
<dbReference type="NCBIfam" id="TIGR04056">
    <property type="entry name" value="OMP_RagA_SusC"/>
    <property type="match status" value="1"/>
</dbReference>
<keyword evidence="3 7" id="KW-1134">Transmembrane beta strand</keyword>
<dbReference type="PROSITE" id="PS52016">
    <property type="entry name" value="TONB_DEPENDENT_REC_3"/>
    <property type="match status" value="1"/>
</dbReference>